<feature type="compositionally biased region" description="Basic and acidic residues" evidence="9">
    <location>
        <begin position="1323"/>
        <end position="1333"/>
    </location>
</feature>
<feature type="region of interest" description="Disordered" evidence="9">
    <location>
        <begin position="1233"/>
        <end position="1299"/>
    </location>
</feature>
<evidence type="ECO:0000256" key="3">
    <source>
        <dbReference type="ARBA" id="ARBA00022737"/>
    </source>
</evidence>
<dbReference type="CDD" id="cd00200">
    <property type="entry name" value="WD40"/>
    <property type="match status" value="1"/>
</dbReference>
<feature type="compositionally biased region" description="Polar residues" evidence="9">
    <location>
        <begin position="18"/>
        <end position="50"/>
    </location>
</feature>
<dbReference type="PANTHER" id="PTHR48016:SF56">
    <property type="entry name" value="MAPKK KINASE"/>
    <property type="match status" value="1"/>
</dbReference>
<accession>A0A9W7ALX4</accession>
<dbReference type="Pfam" id="PF00069">
    <property type="entry name" value="Pkinase"/>
    <property type="match status" value="3"/>
</dbReference>
<dbReference type="SUPFAM" id="SSF56112">
    <property type="entry name" value="Protein kinase-like (PK-like)"/>
    <property type="match status" value="1"/>
</dbReference>
<feature type="compositionally biased region" description="Polar residues" evidence="9">
    <location>
        <begin position="1286"/>
        <end position="1299"/>
    </location>
</feature>
<dbReference type="OrthoDB" id="266718at2759"/>
<dbReference type="InterPro" id="IPR036322">
    <property type="entry name" value="WD40_repeat_dom_sf"/>
</dbReference>
<evidence type="ECO:0000313" key="12">
    <source>
        <dbReference type="EMBL" id="GMH75351.1"/>
    </source>
</evidence>
<feature type="region of interest" description="Disordered" evidence="9">
    <location>
        <begin position="792"/>
        <end position="1000"/>
    </location>
</feature>
<dbReference type="GO" id="GO:0004672">
    <property type="term" value="F:protein kinase activity"/>
    <property type="evidence" value="ECO:0007669"/>
    <property type="project" value="InterPro"/>
</dbReference>
<dbReference type="SMART" id="SM00320">
    <property type="entry name" value="WD40"/>
    <property type="match status" value="8"/>
</dbReference>
<feature type="region of interest" description="Disordered" evidence="9">
    <location>
        <begin position="1070"/>
        <end position="1098"/>
    </location>
</feature>
<keyword evidence="5" id="KW-0418">Kinase</keyword>
<feature type="compositionally biased region" description="Polar residues" evidence="9">
    <location>
        <begin position="95"/>
        <end position="120"/>
    </location>
</feature>
<protein>
    <submittedName>
        <fullName evidence="12">Uncharacterized protein</fullName>
    </submittedName>
</protein>
<keyword evidence="4 8" id="KW-0547">Nucleotide-binding</keyword>
<dbReference type="Gene3D" id="1.10.510.10">
    <property type="entry name" value="Transferase(Phosphotransferase) domain 1"/>
    <property type="match status" value="2"/>
</dbReference>
<feature type="repeat" description="WD" evidence="7">
    <location>
        <begin position="1677"/>
        <end position="1698"/>
    </location>
</feature>
<evidence type="ECO:0000256" key="1">
    <source>
        <dbReference type="ARBA" id="ARBA00022574"/>
    </source>
</evidence>
<dbReference type="InterPro" id="IPR053793">
    <property type="entry name" value="PB1-like"/>
</dbReference>
<evidence type="ECO:0000313" key="13">
    <source>
        <dbReference type="Proteomes" id="UP001165122"/>
    </source>
</evidence>
<dbReference type="InterPro" id="IPR000270">
    <property type="entry name" value="PB1_dom"/>
</dbReference>
<dbReference type="PROSITE" id="PS00678">
    <property type="entry name" value="WD_REPEATS_1"/>
    <property type="match status" value="2"/>
</dbReference>
<feature type="compositionally biased region" description="Basic residues" evidence="9">
    <location>
        <begin position="913"/>
        <end position="927"/>
    </location>
</feature>
<feature type="binding site" evidence="8">
    <location>
        <position position="439"/>
    </location>
    <ligand>
        <name>ATP</name>
        <dbReference type="ChEBI" id="CHEBI:30616"/>
    </ligand>
</feature>
<dbReference type="PRINTS" id="PR00320">
    <property type="entry name" value="GPROTEINBRPT"/>
</dbReference>
<feature type="domain" description="PB1" evidence="11">
    <location>
        <begin position="186"/>
        <end position="265"/>
    </location>
</feature>
<dbReference type="InterPro" id="IPR001680">
    <property type="entry name" value="WD40_rpt"/>
</dbReference>
<feature type="compositionally biased region" description="Basic residues" evidence="9">
    <location>
        <begin position="52"/>
        <end position="65"/>
    </location>
</feature>
<dbReference type="Pfam" id="PF00564">
    <property type="entry name" value="PB1"/>
    <property type="match status" value="1"/>
</dbReference>
<feature type="region of interest" description="Disordered" evidence="9">
    <location>
        <begin position="1349"/>
        <end position="1368"/>
    </location>
</feature>
<feature type="region of interest" description="Disordered" evidence="9">
    <location>
        <begin position="1314"/>
        <end position="1340"/>
    </location>
</feature>
<keyword evidence="2" id="KW-0808">Transferase</keyword>
<dbReference type="PROSITE" id="PS00107">
    <property type="entry name" value="PROTEIN_KINASE_ATP"/>
    <property type="match status" value="1"/>
</dbReference>
<feature type="repeat" description="WD" evidence="7">
    <location>
        <begin position="1564"/>
        <end position="1605"/>
    </location>
</feature>
<dbReference type="EMBL" id="BRXW01000720">
    <property type="protein sequence ID" value="GMH75351.1"/>
    <property type="molecule type" value="Genomic_DNA"/>
</dbReference>
<dbReference type="PROSITE" id="PS50011">
    <property type="entry name" value="PROTEIN_KINASE_DOM"/>
    <property type="match status" value="1"/>
</dbReference>
<dbReference type="Pfam" id="PF00400">
    <property type="entry name" value="WD40"/>
    <property type="match status" value="7"/>
</dbReference>
<dbReference type="CDD" id="cd06606">
    <property type="entry name" value="STKc_MAPKKK"/>
    <property type="match status" value="1"/>
</dbReference>
<dbReference type="PROSITE" id="PS00108">
    <property type="entry name" value="PROTEIN_KINASE_ST"/>
    <property type="match status" value="1"/>
</dbReference>
<feature type="repeat" description="WD" evidence="7">
    <location>
        <begin position="1741"/>
        <end position="1775"/>
    </location>
</feature>
<dbReference type="InterPro" id="IPR015943">
    <property type="entry name" value="WD40/YVTN_repeat-like_dom_sf"/>
</dbReference>
<feature type="repeat" description="WD" evidence="7">
    <location>
        <begin position="1699"/>
        <end position="1740"/>
    </location>
</feature>
<dbReference type="InterPro" id="IPR000719">
    <property type="entry name" value="Prot_kinase_dom"/>
</dbReference>
<feature type="repeat" description="WD" evidence="7">
    <location>
        <begin position="1540"/>
        <end position="1553"/>
    </location>
</feature>
<feature type="region of interest" description="Disordered" evidence="9">
    <location>
        <begin position="496"/>
        <end position="519"/>
    </location>
</feature>
<dbReference type="Proteomes" id="UP001165122">
    <property type="component" value="Unassembled WGS sequence"/>
</dbReference>
<sequence length="1775" mass="191829">MSSSPPPEETYESVPNLLGQTVQSPSLKNFESDYSSSPFQSAGYDNQLQAHQPRRSPHHHSRSPGHRQVPLQSPENRTYNDAFTLNSGFRADPHGTTQSQQHHPEQVPSQVPSQGPSQGHSPALPLHHQEQHQNQQQLHSLSSEVHDQPLDQPHFPLSPINGPDFTTIPALPTASSTNSNAQAAQAIKLKCYHKHDIRAISISQGISFRSLKQRLAQDYGFEVSLKYEDPDGDYITLSCQNDLNELFASLLEFKQRVVKVLVDVTGQEKDAGSQRVLLSPTPTSSAATLNPLPTGGGGITGLVETSTTSSLLVDKHYHTTSTSSPIASNLKNHTPELSYTSKLTDDDYKLVSALPSEHPPPSSAKLLQSLRPIPSKAEPDTTSTLSNSTTERQKQNNSFHANEDEPEIRWQRAELIGSGAFGRVYLGLNLDTGQLMAVKHLDMSEVSGKELKALENEVQTLKGLQHENIVQYLGCDFSHDDSGEIIIGSGEKIISEGGGDEMNDTASTNSSGMLSNHPGANSSASRIQGNFSIFLEYVSGGSVRSLLDKFGSLSEDLVKNYSRQILLGLEYLHHNGIAHRDIKAANMLITNDGVIKLADFGAAKRITRNTTTDLSLVLNSGDRPVVNGSGDAIEKDETEKIMQLVHGQGGGEDGEGSESNNANASLRSTRGAKGTPLWMAPEVIKETLARNGWKKADLWSVGCTVIEMATGKPPWSQYSNAVTAMYHIACMKDPPTFPENMSSDGRAFLDICFNRDPVKRGDVSSMIMHPWIMGFAGAGRGRNLRSKASSRYVASRGGNSNYGPLDAEPVRPSTSAGERLWTAGMGAERWERDKKERKKKESEKVAMSAKVEEQIGDMTAQLRTPEKIEPSSLKSTLTPPQPTTTTTAAASVAGYTSPEPAPVQKQPKSKSGSGKKKGKSKHRRSTSKTRGSAEKEKEKDQKEKDKRLTHRRNRSLSSENEQDHPLSAMNSSPQPYEFSSPPEKKRPPKLDTAYLPPAEIDVDSAQSSPLLAQSKIMGVSVDITSRDLRPLKSPVRLIGSPSLLSASIHPPQQHLHSSSTLTPSRLNYEFEGSLSGSSGKKRGFGRDKERRRRKEKDGLENIITSTASGVGGLGVGDDLAVGVPPPFALKRSTSLESTTNENAQLLSLLRRSTTAALKNLDGQSDSLIDELLPKRAATSMGVAAPFQNRRTYGSDDDGSMDYGSLSAESMNTSMEFEPLAGAAPLQIKPLSNAPLSGFKHGDNGKDEGNKLSNHQTASFHTSSNTSATSKNNSNSNSNNNTNPSSPRQFDSSLDNSIDSVQADNNASTMAALESMQLRNVRSTGKEKKKRSDSDVSMPSYIAVKEERMRRVTDPRTHSGTEGFGLLDSPLNTTLKSSSRHIPPLAPSAPATQPENKGIVLTGHSGVVNHISKFHANLVISGGSDATVRIWNVQRGLCVGRCSDLAEGGNFGSGEKQSAVTALTTVNSESGNNIVTGTENGYIRVWELGRSESGDANLQSKFHAHKGRITCLVGENDVGSSESINDGGLPEPSLINSYPRLVSGGADRTVRMWDPRLRKPQVFLFKGHTDTVNALLLDSSRSCIVSGGRDQSVRIWDIRTGRQRSEKLEHFGSVNCLAISKENDGGDYLSSGRDGVICLWKRGSGEFVRSLRQGPNAKAVSCMAVKNGEGSDGGSRSVSGSSDGALRLWDHNRGKCLRVLSGHMGAVTATAWCAIPGHVVSGGMDGKVRMWDCRAGRCTQYIQAHSGGVTSLVVDRNWICSSSRDGSLRVWSTALE</sequence>
<feature type="compositionally biased region" description="Polar residues" evidence="9">
    <location>
        <begin position="1250"/>
        <end position="1260"/>
    </location>
</feature>
<dbReference type="PROSITE" id="PS51745">
    <property type="entry name" value="PB1"/>
    <property type="match status" value="1"/>
</dbReference>
<evidence type="ECO:0000256" key="7">
    <source>
        <dbReference type="PROSITE-ProRule" id="PRU00221"/>
    </source>
</evidence>
<evidence type="ECO:0000256" key="2">
    <source>
        <dbReference type="ARBA" id="ARBA00022679"/>
    </source>
</evidence>
<keyword evidence="6 8" id="KW-0067">ATP-binding</keyword>
<dbReference type="Gene3D" id="3.10.20.90">
    <property type="entry name" value="Phosphatidylinositol 3-kinase Catalytic Subunit, Chain A, domain 1"/>
    <property type="match status" value="1"/>
</dbReference>
<dbReference type="InterPro" id="IPR050538">
    <property type="entry name" value="MAP_kinase_kinase_kinase"/>
</dbReference>
<evidence type="ECO:0000256" key="4">
    <source>
        <dbReference type="ARBA" id="ARBA00022741"/>
    </source>
</evidence>
<dbReference type="PROSITE" id="PS50082">
    <property type="entry name" value="WD_REPEATS_2"/>
    <property type="match status" value="6"/>
</dbReference>
<feature type="compositionally biased region" description="Basic and acidic residues" evidence="9">
    <location>
        <begin position="931"/>
        <end position="946"/>
    </location>
</feature>
<evidence type="ECO:0000259" key="10">
    <source>
        <dbReference type="PROSITE" id="PS50011"/>
    </source>
</evidence>
<feature type="repeat" description="WD" evidence="7">
    <location>
        <begin position="1400"/>
        <end position="1440"/>
    </location>
</feature>
<dbReference type="Gene3D" id="2.130.10.10">
    <property type="entry name" value="YVTN repeat-like/Quinoprotein amine dehydrogenase"/>
    <property type="match status" value="2"/>
</dbReference>
<dbReference type="InterPro" id="IPR008271">
    <property type="entry name" value="Ser/Thr_kinase_AS"/>
</dbReference>
<keyword evidence="1 7" id="KW-0853">WD repeat</keyword>
<dbReference type="PROSITE" id="PS50294">
    <property type="entry name" value="WD_REPEATS_REGION"/>
    <property type="match status" value="4"/>
</dbReference>
<reference evidence="13" key="1">
    <citation type="journal article" date="2023" name="Commun. Biol.">
        <title>Genome analysis of Parmales, the sister group of diatoms, reveals the evolutionary specialization of diatoms from phago-mixotrophs to photoautotrophs.</title>
        <authorList>
            <person name="Ban H."/>
            <person name="Sato S."/>
            <person name="Yoshikawa S."/>
            <person name="Yamada K."/>
            <person name="Nakamura Y."/>
            <person name="Ichinomiya M."/>
            <person name="Sato N."/>
            <person name="Blanc-Mathieu R."/>
            <person name="Endo H."/>
            <person name="Kuwata A."/>
            <person name="Ogata H."/>
        </authorList>
    </citation>
    <scope>NUCLEOTIDE SEQUENCE [LARGE SCALE GENOMIC DNA]</scope>
    <source>
        <strain evidence="13">NIES 3700</strain>
    </source>
</reference>
<dbReference type="GO" id="GO:0005524">
    <property type="term" value="F:ATP binding"/>
    <property type="evidence" value="ECO:0007669"/>
    <property type="project" value="UniProtKB-UniRule"/>
</dbReference>
<dbReference type="CDD" id="cd05992">
    <property type="entry name" value="PB1"/>
    <property type="match status" value="1"/>
</dbReference>
<organism evidence="12 13">
    <name type="scientific">Triparma laevis f. longispina</name>
    <dbReference type="NCBI Taxonomy" id="1714387"/>
    <lineage>
        <taxon>Eukaryota</taxon>
        <taxon>Sar</taxon>
        <taxon>Stramenopiles</taxon>
        <taxon>Ochrophyta</taxon>
        <taxon>Bolidophyceae</taxon>
        <taxon>Parmales</taxon>
        <taxon>Triparmaceae</taxon>
        <taxon>Triparma</taxon>
    </lineage>
</organism>
<name>A0A9W7ALX4_9STRA</name>
<feature type="compositionally biased region" description="Polar residues" evidence="9">
    <location>
        <begin position="504"/>
        <end position="519"/>
    </location>
</feature>
<dbReference type="InterPro" id="IPR017441">
    <property type="entry name" value="Protein_kinase_ATP_BS"/>
</dbReference>
<feature type="compositionally biased region" description="Low complexity" evidence="9">
    <location>
        <begin position="1261"/>
        <end position="1285"/>
    </location>
</feature>
<proteinExistence type="predicted"/>
<evidence type="ECO:0000259" key="11">
    <source>
        <dbReference type="PROSITE" id="PS51745"/>
    </source>
</evidence>
<feature type="region of interest" description="Disordered" evidence="9">
    <location>
        <begin position="1"/>
        <end position="176"/>
    </location>
</feature>
<dbReference type="InterPro" id="IPR020472">
    <property type="entry name" value="WD40_PAC1"/>
</dbReference>
<feature type="compositionally biased region" description="Low complexity" evidence="9">
    <location>
        <begin position="870"/>
        <end position="893"/>
    </location>
</feature>
<feature type="compositionally biased region" description="Polar residues" evidence="9">
    <location>
        <begin position="380"/>
        <end position="400"/>
    </location>
</feature>
<dbReference type="SUPFAM" id="SSF50978">
    <property type="entry name" value="WD40 repeat-like"/>
    <property type="match status" value="1"/>
</dbReference>
<dbReference type="PANTHER" id="PTHR48016">
    <property type="entry name" value="MAP KINASE KINASE KINASE SSK2-RELATED-RELATED"/>
    <property type="match status" value="1"/>
</dbReference>
<feature type="region of interest" description="Disordered" evidence="9">
    <location>
        <begin position="646"/>
        <end position="673"/>
    </location>
</feature>
<feature type="compositionally biased region" description="Basic and acidic residues" evidence="9">
    <location>
        <begin position="828"/>
        <end position="844"/>
    </location>
</feature>
<evidence type="ECO:0000256" key="6">
    <source>
        <dbReference type="ARBA" id="ARBA00022840"/>
    </source>
</evidence>
<comment type="caution">
    <text evidence="12">The sequence shown here is derived from an EMBL/GenBank/DDBJ whole genome shotgun (WGS) entry which is preliminary data.</text>
</comment>
<evidence type="ECO:0000256" key="5">
    <source>
        <dbReference type="ARBA" id="ARBA00022777"/>
    </source>
</evidence>
<dbReference type="SMART" id="SM00666">
    <property type="entry name" value="PB1"/>
    <property type="match status" value="1"/>
</dbReference>
<feature type="compositionally biased region" description="Polar residues" evidence="9">
    <location>
        <begin position="70"/>
        <end position="87"/>
    </location>
</feature>
<dbReference type="SMART" id="SM00220">
    <property type="entry name" value="S_TKc"/>
    <property type="match status" value="1"/>
</dbReference>
<keyword evidence="13" id="KW-1185">Reference proteome</keyword>
<feature type="domain" description="Protein kinase" evidence="10">
    <location>
        <begin position="410"/>
        <end position="772"/>
    </location>
</feature>
<feature type="compositionally biased region" description="Low complexity" evidence="9">
    <location>
        <begin position="132"/>
        <end position="143"/>
    </location>
</feature>
<feature type="compositionally biased region" description="Basic residues" evidence="9">
    <location>
        <begin position="1079"/>
        <end position="1094"/>
    </location>
</feature>
<dbReference type="InterPro" id="IPR011009">
    <property type="entry name" value="Kinase-like_dom_sf"/>
</dbReference>
<evidence type="ECO:0000256" key="9">
    <source>
        <dbReference type="SAM" id="MobiDB-lite"/>
    </source>
</evidence>
<dbReference type="InterPro" id="IPR019775">
    <property type="entry name" value="WD40_repeat_CS"/>
</dbReference>
<dbReference type="SUPFAM" id="SSF54277">
    <property type="entry name" value="CAD &amp; PB1 domains"/>
    <property type="match status" value="1"/>
</dbReference>
<gene>
    <name evidence="12" type="ORF">TrLO_g1235</name>
</gene>
<feature type="compositionally biased region" description="Basic and acidic residues" evidence="9">
    <location>
        <begin position="1349"/>
        <end position="1358"/>
    </location>
</feature>
<feature type="compositionally biased region" description="Basic and acidic residues" evidence="9">
    <location>
        <begin position="1239"/>
        <end position="1249"/>
    </location>
</feature>
<dbReference type="Gene3D" id="3.30.200.20">
    <property type="entry name" value="Phosphorylase Kinase, domain 1"/>
    <property type="match status" value="1"/>
</dbReference>
<feature type="region of interest" description="Disordered" evidence="9">
    <location>
        <begin position="374"/>
        <end position="405"/>
    </location>
</feature>
<keyword evidence="3" id="KW-0677">Repeat</keyword>
<evidence type="ECO:0000256" key="8">
    <source>
        <dbReference type="PROSITE-ProRule" id="PRU10141"/>
    </source>
</evidence>